<dbReference type="PROSITE" id="PS51883">
    <property type="entry name" value="OBG"/>
    <property type="match status" value="1"/>
</dbReference>
<dbReference type="NCBIfam" id="TIGR02729">
    <property type="entry name" value="Obg_CgtA"/>
    <property type="match status" value="1"/>
</dbReference>
<dbReference type="InterPro" id="IPR045086">
    <property type="entry name" value="OBG_GTPase"/>
</dbReference>
<dbReference type="InterPro" id="IPR014100">
    <property type="entry name" value="GTP-bd_Obg/CgtA"/>
</dbReference>
<dbReference type="InterPro" id="IPR006073">
    <property type="entry name" value="GTP-bd"/>
</dbReference>
<dbReference type="InterPro" id="IPR006074">
    <property type="entry name" value="GTP1-OBG_CS"/>
</dbReference>
<feature type="domain" description="Obg" evidence="5">
    <location>
        <begin position="2"/>
        <end position="160"/>
    </location>
</feature>
<gene>
    <name evidence="6" type="ORF">MNBD_NITROSPINAE04-977</name>
</gene>
<dbReference type="PIRSF" id="PIRSF002401">
    <property type="entry name" value="GTP_bd_Obg/CgtA"/>
    <property type="match status" value="1"/>
</dbReference>
<name>A0A3B1CJ53_9ZZZZ</name>
<dbReference type="SUPFAM" id="SSF52540">
    <property type="entry name" value="P-loop containing nucleoside triphosphate hydrolases"/>
    <property type="match status" value="1"/>
</dbReference>
<dbReference type="PROSITE" id="PS00905">
    <property type="entry name" value="GTP1_OBG"/>
    <property type="match status" value="1"/>
</dbReference>
<dbReference type="PANTHER" id="PTHR11702">
    <property type="entry name" value="DEVELOPMENTALLY REGULATED GTP-BINDING PROTEIN-RELATED"/>
    <property type="match status" value="1"/>
</dbReference>
<accession>A0A3B1CJ53</accession>
<sequence length="360" mass="38992">MSVFIDQAAIEVRAGDGGDGRAGFRREKFVPKGGPDGGDGGDGGDVVIEANYNLTTLLDFKYQRLHEAQNGEPGGKAIKTGKSGADVLLKTPVGTLVIDADTGEVLADLDEDEKSVVAAKGGNGGWGNVHFKSSINRAPRRANKGQPGQARKLTLELKLMADVGVVGFPNVGKSTFVSRVSNARPKIADYPFTTLVPNLGAVEWVKYKSFYIADIPGLIEGAADGKGLGHQFLRHVERTRLLIHLIDPAVYEEGRDPLTDYLKINKELERFSADLVKRPQIVVINKSDTITDKAVIEQIEDQFQSKLDLKPRFISCATGEGIESLKKLAGYELEAIKKRRLTESGGSDRLELDLHPGFGL</sequence>
<dbReference type="Pfam" id="PF01926">
    <property type="entry name" value="MMR_HSR1"/>
    <property type="match status" value="1"/>
</dbReference>
<evidence type="ECO:0000256" key="2">
    <source>
        <dbReference type="ARBA" id="ARBA00022741"/>
    </source>
</evidence>
<keyword evidence="2" id="KW-0547">Nucleotide-binding</keyword>
<proteinExistence type="inferred from homology"/>
<dbReference type="CDD" id="cd01898">
    <property type="entry name" value="Obg"/>
    <property type="match status" value="1"/>
</dbReference>
<evidence type="ECO:0000256" key="3">
    <source>
        <dbReference type="ARBA" id="ARBA00023134"/>
    </source>
</evidence>
<dbReference type="InterPro" id="IPR031167">
    <property type="entry name" value="G_OBG"/>
</dbReference>
<dbReference type="GO" id="GO:0000287">
    <property type="term" value="F:magnesium ion binding"/>
    <property type="evidence" value="ECO:0007669"/>
    <property type="project" value="InterPro"/>
</dbReference>
<dbReference type="PROSITE" id="PS51710">
    <property type="entry name" value="G_OBG"/>
    <property type="match status" value="1"/>
</dbReference>
<dbReference type="InterPro" id="IPR036726">
    <property type="entry name" value="GTP1_OBG_dom_sf"/>
</dbReference>
<evidence type="ECO:0000259" key="5">
    <source>
        <dbReference type="PROSITE" id="PS51883"/>
    </source>
</evidence>
<reference evidence="6" key="1">
    <citation type="submission" date="2018-06" db="EMBL/GenBank/DDBJ databases">
        <authorList>
            <person name="Zhirakovskaya E."/>
        </authorList>
    </citation>
    <scope>NUCLEOTIDE SEQUENCE</scope>
</reference>
<dbReference type="GO" id="GO:0003924">
    <property type="term" value="F:GTPase activity"/>
    <property type="evidence" value="ECO:0007669"/>
    <property type="project" value="InterPro"/>
</dbReference>
<dbReference type="NCBIfam" id="NF008955">
    <property type="entry name" value="PRK12297.1"/>
    <property type="match status" value="1"/>
</dbReference>
<dbReference type="Gene3D" id="3.40.50.300">
    <property type="entry name" value="P-loop containing nucleotide triphosphate hydrolases"/>
    <property type="match status" value="1"/>
</dbReference>
<dbReference type="InterPro" id="IPR027417">
    <property type="entry name" value="P-loop_NTPase"/>
</dbReference>
<dbReference type="AlphaFoldDB" id="A0A3B1CJ53"/>
<protein>
    <submittedName>
        <fullName evidence="6">GTP-binding protein Obg</fullName>
    </submittedName>
</protein>
<dbReference type="HAMAP" id="MF_01454">
    <property type="entry name" value="GTPase_Obg"/>
    <property type="match status" value="1"/>
</dbReference>
<dbReference type="FunFam" id="2.70.210.12:FF:000001">
    <property type="entry name" value="GTPase Obg"/>
    <property type="match status" value="1"/>
</dbReference>
<dbReference type="GO" id="GO:0005525">
    <property type="term" value="F:GTP binding"/>
    <property type="evidence" value="ECO:0007669"/>
    <property type="project" value="UniProtKB-KW"/>
</dbReference>
<dbReference type="Gene3D" id="2.70.210.12">
    <property type="entry name" value="GTP1/OBG domain"/>
    <property type="match status" value="1"/>
</dbReference>
<dbReference type="InterPro" id="IPR006169">
    <property type="entry name" value="GTP1_OBG_dom"/>
</dbReference>
<organism evidence="6">
    <name type="scientific">hydrothermal vent metagenome</name>
    <dbReference type="NCBI Taxonomy" id="652676"/>
    <lineage>
        <taxon>unclassified sequences</taxon>
        <taxon>metagenomes</taxon>
        <taxon>ecological metagenomes</taxon>
    </lineage>
</organism>
<dbReference type="SUPFAM" id="SSF82051">
    <property type="entry name" value="Obg GTP-binding protein N-terminal domain"/>
    <property type="match status" value="1"/>
</dbReference>
<dbReference type="Pfam" id="PF01018">
    <property type="entry name" value="GTP1_OBG"/>
    <property type="match status" value="1"/>
</dbReference>
<dbReference type="PRINTS" id="PR00326">
    <property type="entry name" value="GTP1OBG"/>
</dbReference>
<dbReference type="EMBL" id="UOGA01000075">
    <property type="protein sequence ID" value="VAX16797.1"/>
    <property type="molecule type" value="Genomic_DNA"/>
</dbReference>
<evidence type="ECO:0000256" key="1">
    <source>
        <dbReference type="ARBA" id="ARBA00007699"/>
    </source>
</evidence>
<dbReference type="NCBIfam" id="NF008956">
    <property type="entry name" value="PRK12299.1"/>
    <property type="match status" value="1"/>
</dbReference>
<comment type="similarity">
    <text evidence="1">Belongs to the TRAFAC class OBG-HflX-like GTPase superfamily. OBG GTPase family.</text>
</comment>
<evidence type="ECO:0000313" key="6">
    <source>
        <dbReference type="EMBL" id="VAX16797.1"/>
    </source>
</evidence>
<evidence type="ECO:0000259" key="4">
    <source>
        <dbReference type="PROSITE" id="PS51710"/>
    </source>
</evidence>
<feature type="domain" description="OBG-type G" evidence="4">
    <location>
        <begin position="161"/>
        <end position="334"/>
    </location>
</feature>
<keyword evidence="3" id="KW-0342">GTP-binding</keyword>
<dbReference type="PANTHER" id="PTHR11702:SF31">
    <property type="entry name" value="MITOCHONDRIAL RIBOSOME-ASSOCIATED GTPASE 2"/>
    <property type="match status" value="1"/>
</dbReference>